<gene>
    <name evidence="1" type="ORF">NDU88_004057</name>
</gene>
<proteinExistence type="predicted"/>
<protein>
    <submittedName>
        <fullName evidence="1">Uncharacterized protein</fullName>
    </submittedName>
</protein>
<accession>A0AAV7TRH9</accession>
<keyword evidence="2" id="KW-1185">Reference proteome</keyword>
<evidence type="ECO:0000313" key="1">
    <source>
        <dbReference type="EMBL" id="KAJ1178815.1"/>
    </source>
</evidence>
<comment type="caution">
    <text evidence="1">The sequence shown here is derived from an EMBL/GenBank/DDBJ whole genome shotgun (WGS) entry which is preliminary data.</text>
</comment>
<evidence type="ECO:0000313" key="2">
    <source>
        <dbReference type="Proteomes" id="UP001066276"/>
    </source>
</evidence>
<dbReference type="AlphaFoldDB" id="A0AAV7TRH9"/>
<name>A0AAV7TRH9_PLEWA</name>
<sequence>MFQKPHAKKADVVAASLPAESPISAPAGAGLQIEEVAPFTGSFLEQLFGTLSEQLATFKRDIVADIKNLKKDCNKLGHRVNALEHAGNSHEEEQEAHRQELITFKDKNEDLLYQLEVPGLQHLAQKGSSTDRL</sequence>
<reference evidence="1" key="1">
    <citation type="journal article" date="2022" name="bioRxiv">
        <title>Sequencing and chromosome-scale assembly of the giantPleurodeles waltlgenome.</title>
        <authorList>
            <person name="Brown T."/>
            <person name="Elewa A."/>
            <person name="Iarovenko S."/>
            <person name="Subramanian E."/>
            <person name="Araus A.J."/>
            <person name="Petzold A."/>
            <person name="Susuki M."/>
            <person name="Suzuki K.-i.T."/>
            <person name="Hayashi T."/>
            <person name="Toyoda A."/>
            <person name="Oliveira C."/>
            <person name="Osipova E."/>
            <person name="Leigh N.D."/>
            <person name="Simon A."/>
            <person name="Yun M.H."/>
        </authorList>
    </citation>
    <scope>NUCLEOTIDE SEQUENCE</scope>
    <source>
        <strain evidence="1">20211129_DDA</strain>
        <tissue evidence="1">Liver</tissue>
    </source>
</reference>
<organism evidence="1 2">
    <name type="scientific">Pleurodeles waltl</name>
    <name type="common">Iberian ribbed newt</name>
    <dbReference type="NCBI Taxonomy" id="8319"/>
    <lineage>
        <taxon>Eukaryota</taxon>
        <taxon>Metazoa</taxon>
        <taxon>Chordata</taxon>
        <taxon>Craniata</taxon>
        <taxon>Vertebrata</taxon>
        <taxon>Euteleostomi</taxon>
        <taxon>Amphibia</taxon>
        <taxon>Batrachia</taxon>
        <taxon>Caudata</taxon>
        <taxon>Salamandroidea</taxon>
        <taxon>Salamandridae</taxon>
        <taxon>Pleurodelinae</taxon>
        <taxon>Pleurodeles</taxon>
    </lineage>
</organism>
<dbReference type="Proteomes" id="UP001066276">
    <property type="component" value="Chromosome 3_2"/>
</dbReference>
<dbReference type="EMBL" id="JANPWB010000006">
    <property type="protein sequence ID" value="KAJ1178815.1"/>
    <property type="molecule type" value="Genomic_DNA"/>
</dbReference>